<dbReference type="PROSITE" id="PS50184">
    <property type="entry name" value="VWFC_2"/>
    <property type="match status" value="1"/>
</dbReference>
<dbReference type="GO" id="GO:0008201">
    <property type="term" value="F:heparin binding"/>
    <property type="evidence" value="ECO:0007669"/>
    <property type="project" value="TreeGrafter"/>
</dbReference>
<sequence>MECWVLLSLSLLAYLYLEVAGAGAQDHRGLAGQGNGRRRGPGGAEHNQPQGVGLGRGKRRKAGGPGKGRARGNRNNQRSNPPLGLTRLGSLPPNARRDGGSIFIESYKSADERQSNYNVIPGKKGQCVYQGITMFEKAVWSPKQCVTCLCSRGEVVCDEIICAHLRCHYPYTPTGECCPVCMDTGRCCCLYRYCGVSLSILTDLNYHSTILTIVVLSKL</sequence>
<dbReference type="GO" id="GO:0031012">
    <property type="term" value="C:extracellular matrix"/>
    <property type="evidence" value="ECO:0007669"/>
    <property type="project" value="TreeGrafter"/>
</dbReference>
<feature type="compositionally biased region" description="Basic residues" evidence="1">
    <location>
        <begin position="56"/>
        <end position="72"/>
    </location>
</feature>
<evidence type="ECO:0000313" key="4">
    <source>
        <dbReference type="Ensembl" id="ENSHHUP00000015217.1"/>
    </source>
</evidence>
<keyword evidence="2" id="KW-0732">Signal</keyword>
<evidence type="ECO:0000256" key="2">
    <source>
        <dbReference type="SAM" id="SignalP"/>
    </source>
</evidence>
<evidence type="ECO:0000259" key="3">
    <source>
        <dbReference type="PROSITE" id="PS50184"/>
    </source>
</evidence>
<reference evidence="4" key="2">
    <citation type="submission" date="2025-08" db="UniProtKB">
        <authorList>
            <consortium name="Ensembl"/>
        </authorList>
    </citation>
    <scope>IDENTIFICATION</scope>
</reference>
<dbReference type="GO" id="GO:0030198">
    <property type="term" value="P:extracellular matrix organization"/>
    <property type="evidence" value="ECO:0007669"/>
    <property type="project" value="TreeGrafter"/>
</dbReference>
<keyword evidence="5" id="KW-1185">Reference proteome</keyword>
<feature type="domain" description="VWFC" evidence="3">
    <location>
        <begin position="125"/>
        <end position="182"/>
    </location>
</feature>
<dbReference type="Pfam" id="PF00093">
    <property type="entry name" value="VWC"/>
    <property type="match status" value="1"/>
</dbReference>
<dbReference type="STRING" id="62062.ENSHHUP00000015217"/>
<reference evidence="5" key="1">
    <citation type="submission" date="2018-06" db="EMBL/GenBank/DDBJ databases">
        <title>Genome assembly of Danube salmon.</title>
        <authorList>
            <person name="Macqueen D.J."/>
            <person name="Gundappa M.K."/>
        </authorList>
    </citation>
    <scope>NUCLEOTIDE SEQUENCE [LARGE SCALE GENOMIC DNA]</scope>
</reference>
<feature type="chain" id="PRO_5021341744" description="VWFC domain-containing protein" evidence="2">
    <location>
        <begin position="25"/>
        <end position="219"/>
    </location>
</feature>
<dbReference type="Ensembl" id="ENSHHUT00000015749.1">
    <property type="protein sequence ID" value="ENSHHUP00000015217.1"/>
    <property type="gene ID" value="ENSHHUG00000009469.1"/>
</dbReference>
<dbReference type="Gene3D" id="6.20.200.20">
    <property type="match status" value="1"/>
</dbReference>
<dbReference type="PANTHER" id="PTHR46544">
    <property type="entry name" value="EXTRACELLULAR MATRIX PROTEIN 2-RELATED"/>
    <property type="match status" value="1"/>
</dbReference>
<evidence type="ECO:0000313" key="5">
    <source>
        <dbReference type="Proteomes" id="UP000314982"/>
    </source>
</evidence>
<dbReference type="SMART" id="SM00214">
    <property type="entry name" value="VWC"/>
    <property type="match status" value="1"/>
</dbReference>
<dbReference type="GO" id="GO:0010811">
    <property type="term" value="P:positive regulation of cell-substrate adhesion"/>
    <property type="evidence" value="ECO:0007669"/>
    <property type="project" value="TreeGrafter"/>
</dbReference>
<evidence type="ECO:0000256" key="1">
    <source>
        <dbReference type="SAM" id="MobiDB-lite"/>
    </source>
</evidence>
<dbReference type="InterPro" id="IPR001007">
    <property type="entry name" value="VWF_dom"/>
</dbReference>
<dbReference type="PANTHER" id="PTHR46544:SF1">
    <property type="entry name" value="EXTRACELLULAR MATRIX PROTEIN 2"/>
    <property type="match status" value="1"/>
</dbReference>
<dbReference type="Proteomes" id="UP000314982">
    <property type="component" value="Unassembled WGS sequence"/>
</dbReference>
<organism evidence="4 5">
    <name type="scientific">Hucho hucho</name>
    <name type="common">huchen</name>
    <dbReference type="NCBI Taxonomy" id="62062"/>
    <lineage>
        <taxon>Eukaryota</taxon>
        <taxon>Metazoa</taxon>
        <taxon>Chordata</taxon>
        <taxon>Craniata</taxon>
        <taxon>Vertebrata</taxon>
        <taxon>Euteleostomi</taxon>
        <taxon>Actinopterygii</taxon>
        <taxon>Neopterygii</taxon>
        <taxon>Teleostei</taxon>
        <taxon>Protacanthopterygii</taxon>
        <taxon>Salmoniformes</taxon>
        <taxon>Salmonidae</taxon>
        <taxon>Salmoninae</taxon>
        <taxon>Hucho</taxon>
    </lineage>
</organism>
<dbReference type="GO" id="GO:0070052">
    <property type="term" value="F:collagen V binding"/>
    <property type="evidence" value="ECO:0007669"/>
    <property type="project" value="TreeGrafter"/>
</dbReference>
<feature type="signal peptide" evidence="2">
    <location>
        <begin position="1"/>
        <end position="24"/>
    </location>
</feature>
<feature type="region of interest" description="Disordered" evidence="1">
    <location>
        <begin position="27"/>
        <end position="97"/>
    </location>
</feature>
<accession>A0A4W5KG75</accession>
<reference evidence="4" key="3">
    <citation type="submission" date="2025-09" db="UniProtKB">
        <authorList>
            <consortium name="Ensembl"/>
        </authorList>
    </citation>
    <scope>IDENTIFICATION</scope>
</reference>
<dbReference type="SUPFAM" id="SSF57603">
    <property type="entry name" value="FnI-like domain"/>
    <property type="match status" value="1"/>
</dbReference>
<name>A0A4W5KG75_9TELE</name>
<dbReference type="InterPro" id="IPR043184">
    <property type="entry name" value="ECM2"/>
</dbReference>
<proteinExistence type="predicted"/>
<dbReference type="GeneTree" id="ENSGT00940000175908"/>
<protein>
    <recommendedName>
        <fullName evidence="3">VWFC domain-containing protein</fullName>
    </recommendedName>
</protein>
<dbReference type="AlphaFoldDB" id="A0A4W5KG75"/>